<evidence type="ECO:0000256" key="1">
    <source>
        <dbReference type="ARBA" id="ARBA00006336"/>
    </source>
</evidence>
<sequence>MIWPFHCLQGTIGQSLVPALSEAIMYHSAARGSQPTLISKGTNPRTEHYGIFKAEVEDPKDVSTQLNTTILDAIAKHDLIYVAGEAKSHCVLETMNQLVSYFGKTQPETIKKIRFLMDCTSSVQNPNVDFEALANIELEKMVQKGVVLVKSTDPIS</sequence>
<reference evidence="3 4" key="1">
    <citation type="journal article" date="2015" name="Nature">
        <title>rRNA introns, odd ribosomes, and small enigmatic genomes across a large radiation of phyla.</title>
        <authorList>
            <person name="Brown C.T."/>
            <person name="Hug L.A."/>
            <person name="Thomas B.C."/>
            <person name="Sharon I."/>
            <person name="Castelle C.J."/>
            <person name="Singh A."/>
            <person name="Wilkins M.J."/>
            <person name="Williams K.H."/>
            <person name="Banfield J.F."/>
        </authorList>
    </citation>
    <scope>NUCLEOTIDE SEQUENCE [LARGE SCALE GENOMIC DNA]</scope>
</reference>
<name>A0A837INW5_9BACT</name>
<evidence type="ECO:0000313" key="4">
    <source>
        <dbReference type="Proteomes" id="UP000034078"/>
    </source>
</evidence>
<dbReference type="GO" id="GO:0016787">
    <property type="term" value="F:hydrolase activity"/>
    <property type="evidence" value="ECO:0007669"/>
    <property type="project" value="UniProtKB-KW"/>
</dbReference>
<proteinExistence type="inferred from homology"/>
<evidence type="ECO:0000313" key="3">
    <source>
        <dbReference type="EMBL" id="KKT98920.1"/>
    </source>
</evidence>
<comment type="similarity">
    <text evidence="1">Belongs to the isochorismatase family.</text>
</comment>
<dbReference type="Gene3D" id="3.40.50.850">
    <property type="entry name" value="Isochorismatase-like"/>
    <property type="match status" value="1"/>
</dbReference>
<dbReference type="InterPro" id="IPR036380">
    <property type="entry name" value="Isochorismatase-like_sf"/>
</dbReference>
<dbReference type="PANTHER" id="PTHR11080">
    <property type="entry name" value="PYRAZINAMIDASE/NICOTINAMIDASE"/>
    <property type="match status" value="1"/>
</dbReference>
<keyword evidence="2" id="KW-0378">Hydrolase</keyword>
<evidence type="ECO:0008006" key="5">
    <source>
        <dbReference type="Google" id="ProtNLM"/>
    </source>
</evidence>
<dbReference type="AlphaFoldDB" id="A0A837INW5"/>
<organism evidence="3 4">
    <name type="scientific">Candidatus Collierbacteria bacterium GW2011_GWB2_45_17</name>
    <dbReference type="NCBI Taxonomy" id="1618388"/>
    <lineage>
        <taxon>Bacteria</taxon>
        <taxon>Candidatus Collieribacteriota</taxon>
    </lineage>
</organism>
<protein>
    <recommendedName>
        <fullName evidence="5">Isochorismatase hydrolase</fullName>
    </recommendedName>
</protein>
<gene>
    <name evidence="3" type="ORF">UX01_C0017G0006</name>
</gene>
<dbReference type="PANTHER" id="PTHR11080:SF2">
    <property type="entry name" value="LD05707P"/>
    <property type="match status" value="1"/>
</dbReference>
<dbReference type="InterPro" id="IPR052347">
    <property type="entry name" value="Isochorismatase_Nicotinamidase"/>
</dbReference>
<dbReference type="EMBL" id="LCKO01000017">
    <property type="protein sequence ID" value="KKT98920.1"/>
    <property type="molecule type" value="Genomic_DNA"/>
</dbReference>
<evidence type="ECO:0000256" key="2">
    <source>
        <dbReference type="ARBA" id="ARBA00022801"/>
    </source>
</evidence>
<accession>A0A837INW5</accession>
<comment type="caution">
    <text evidence="3">The sequence shown here is derived from an EMBL/GenBank/DDBJ whole genome shotgun (WGS) entry which is preliminary data.</text>
</comment>
<dbReference type="Proteomes" id="UP000034078">
    <property type="component" value="Unassembled WGS sequence"/>
</dbReference>